<keyword evidence="4" id="KW-1185">Reference proteome</keyword>
<gene>
    <name evidence="3" type="ORF">GCM10008955_32270</name>
</gene>
<evidence type="ECO:0000313" key="3">
    <source>
        <dbReference type="EMBL" id="GGK35869.1"/>
    </source>
</evidence>
<keyword evidence="1" id="KW-0472">Membrane</keyword>
<evidence type="ECO:0000313" key="4">
    <source>
        <dbReference type="Proteomes" id="UP000647587"/>
    </source>
</evidence>
<feature type="transmembrane region" description="Helical" evidence="1">
    <location>
        <begin position="129"/>
        <end position="148"/>
    </location>
</feature>
<feature type="transmembrane region" description="Helical" evidence="1">
    <location>
        <begin position="106"/>
        <end position="124"/>
    </location>
</feature>
<dbReference type="EMBL" id="BMPP01000015">
    <property type="protein sequence ID" value="GGK35869.1"/>
    <property type="molecule type" value="Genomic_DNA"/>
</dbReference>
<proteinExistence type="predicted"/>
<dbReference type="PANTHER" id="PTHR45138">
    <property type="entry name" value="REGULATORY COMPONENTS OF SENSORY TRANSDUCTION SYSTEM"/>
    <property type="match status" value="1"/>
</dbReference>
<keyword evidence="1" id="KW-1133">Transmembrane helix</keyword>
<dbReference type="PROSITE" id="PS50887">
    <property type="entry name" value="GGDEF"/>
    <property type="match status" value="1"/>
</dbReference>
<dbReference type="NCBIfam" id="TIGR00254">
    <property type="entry name" value="GGDEF"/>
    <property type="match status" value="1"/>
</dbReference>
<reference evidence="4" key="1">
    <citation type="journal article" date="2019" name="Int. J. Syst. Evol. Microbiol.">
        <title>The Global Catalogue of Microorganisms (GCM) 10K type strain sequencing project: providing services to taxonomists for standard genome sequencing and annotation.</title>
        <authorList>
            <consortium name="The Broad Institute Genomics Platform"/>
            <consortium name="The Broad Institute Genome Sequencing Center for Infectious Disease"/>
            <person name="Wu L."/>
            <person name="Ma J."/>
        </authorList>
    </citation>
    <scope>NUCLEOTIDE SEQUENCE [LARGE SCALE GENOMIC DNA]</scope>
    <source>
        <strain evidence="4">JCM 30331</strain>
    </source>
</reference>
<dbReference type="PANTHER" id="PTHR45138:SF9">
    <property type="entry name" value="DIGUANYLATE CYCLASE DGCM-RELATED"/>
    <property type="match status" value="1"/>
</dbReference>
<comment type="caution">
    <text evidence="3">The sequence shown here is derived from an EMBL/GenBank/DDBJ whole genome shotgun (WGS) entry which is preliminary data.</text>
</comment>
<evidence type="ECO:0000256" key="1">
    <source>
        <dbReference type="SAM" id="Phobius"/>
    </source>
</evidence>
<accession>A0ABQ2EZI7</accession>
<feature type="transmembrane region" description="Helical" evidence="1">
    <location>
        <begin position="75"/>
        <end position="94"/>
    </location>
</feature>
<feature type="transmembrane region" description="Helical" evidence="1">
    <location>
        <begin position="21"/>
        <end position="38"/>
    </location>
</feature>
<dbReference type="InterPro" id="IPR000160">
    <property type="entry name" value="GGDEF_dom"/>
</dbReference>
<dbReference type="Gene3D" id="3.30.70.270">
    <property type="match status" value="1"/>
</dbReference>
<feature type="transmembrane region" description="Helical" evidence="1">
    <location>
        <begin position="50"/>
        <end position="68"/>
    </location>
</feature>
<dbReference type="InterPro" id="IPR029787">
    <property type="entry name" value="Nucleotide_cyclase"/>
</dbReference>
<dbReference type="Pfam" id="PF00990">
    <property type="entry name" value="GGDEF"/>
    <property type="match status" value="1"/>
</dbReference>
<dbReference type="SUPFAM" id="SSF55073">
    <property type="entry name" value="Nucleotide cyclase"/>
    <property type="match status" value="1"/>
</dbReference>
<name>A0ABQ2EZI7_9DEIO</name>
<dbReference type="SMART" id="SM00267">
    <property type="entry name" value="GGDEF"/>
    <property type="match status" value="1"/>
</dbReference>
<evidence type="ECO:0000259" key="2">
    <source>
        <dbReference type="PROSITE" id="PS50887"/>
    </source>
</evidence>
<dbReference type="InterPro" id="IPR050469">
    <property type="entry name" value="Diguanylate_Cyclase"/>
</dbReference>
<protein>
    <recommendedName>
        <fullName evidence="2">GGDEF domain-containing protein</fullName>
    </recommendedName>
</protein>
<keyword evidence="1" id="KW-0812">Transmembrane</keyword>
<dbReference type="RefSeq" id="WP_189010614.1">
    <property type="nucleotide sequence ID" value="NZ_BMPP01000015.1"/>
</dbReference>
<dbReference type="CDD" id="cd01949">
    <property type="entry name" value="GGDEF"/>
    <property type="match status" value="1"/>
</dbReference>
<sequence>MKGTLAKFSTGSPSFLYRRDALIVILASVMITAVLTLGLRQLWGFSPQDTLSLCVIAIKNMIFIGVLWRWPGSFWVIGLTELILGAGAALVRLSEVLLVNHTATGLGGYSYWLPLSYIMAFIVLPPRPALLFSLGLFGGLAGLGIVYWSSPEVPLQYKTLYGNSLVQMYAMHVTMIVCLGLLLLVQRHYVSAIARAQAQANLAHTDPLTGLANRRQLDDWLQMALHESQATGIPMSVILFDLDHFKRVNDTYGHAVGDEVLRATATATRCAVRGVDRVGRWGGEEFMVLIAGDLRAAEMVAQRVREALQNMTLPLPVPVTVSCGLAQARPDDAPADLLQRADQALYEAKGQGRDAVAISA</sequence>
<feature type="domain" description="GGDEF" evidence="2">
    <location>
        <begin position="233"/>
        <end position="360"/>
    </location>
</feature>
<dbReference type="Proteomes" id="UP000647587">
    <property type="component" value="Unassembled WGS sequence"/>
</dbReference>
<organism evidence="3 4">
    <name type="scientific">Deinococcus malanensis</name>
    <dbReference type="NCBI Taxonomy" id="1706855"/>
    <lineage>
        <taxon>Bacteria</taxon>
        <taxon>Thermotogati</taxon>
        <taxon>Deinococcota</taxon>
        <taxon>Deinococci</taxon>
        <taxon>Deinococcales</taxon>
        <taxon>Deinococcaceae</taxon>
        <taxon>Deinococcus</taxon>
    </lineage>
</organism>
<feature type="transmembrane region" description="Helical" evidence="1">
    <location>
        <begin position="168"/>
        <end position="185"/>
    </location>
</feature>
<dbReference type="InterPro" id="IPR043128">
    <property type="entry name" value="Rev_trsase/Diguanyl_cyclase"/>
</dbReference>